<dbReference type="PANTHER" id="PTHR33930">
    <property type="entry name" value="ALKYL HYDROPEROXIDE REDUCTASE AHPD"/>
    <property type="match status" value="1"/>
</dbReference>
<comment type="caution">
    <text evidence="2">The sequence shown here is derived from an EMBL/GenBank/DDBJ whole genome shotgun (WGS) entry which is preliminary data.</text>
</comment>
<proteinExistence type="predicted"/>
<dbReference type="GO" id="GO:0051920">
    <property type="term" value="F:peroxiredoxin activity"/>
    <property type="evidence" value="ECO:0007669"/>
    <property type="project" value="InterPro"/>
</dbReference>
<sequence>MSTQKKTNFEILKELQPEVVKAFGEMSKTLYSTNHLPDITKEFIAVGLAAVQRCKPCLKAHLTKAIKLGATYEQALEAASTAIGFGGGPVYMTVMNDVIDILNELTNK</sequence>
<reference evidence="2 3" key="1">
    <citation type="journal article" date="2013" name="Genome Announc.">
        <title>Genome Sequence of Mycoplasma columbinum Strain SF7.</title>
        <authorList>
            <person name="Guo Z."/>
            <person name="Xu X."/>
            <person name="Zheng Q."/>
            <person name="Li T."/>
            <person name="Kuang S."/>
            <person name="Zhang Z."/>
            <person name="Chen Y."/>
            <person name="Lu X."/>
            <person name="Zhou R."/>
            <person name="Bi D."/>
            <person name="Jin H."/>
        </authorList>
    </citation>
    <scope>NUCLEOTIDE SEQUENCE [LARGE SCALE GENOMIC DNA]</scope>
    <source>
        <strain evidence="2 3">SF7</strain>
    </source>
</reference>
<dbReference type="InterPro" id="IPR003779">
    <property type="entry name" value="CMD-like"/>
</dbReference>
<protein>
    <submittedName>
        <fullName evidence="2">Alkylhydroperoxidase like protein</fullName>
    </submittedName>
</protein>
<dbReference type="Pfam" id="PF02627">
    <property type="entry name" value="CMD"/>
    <property type="match status" value="1"/>
</dbReference>
<gene>
    <name evidence="2" type="ORF">MCSF7_00166</name>
</gene>
<dbReference type="RefSeq" id="WP_006608455.1">
    <property type="nucleotide sequence ID" value="NZ_AFXA01000008.1"/>
</dbReference>
<evidence type="ECO:0000313" key="3">
    <source>
        <dbReference type="Proteomes" id="UP000004978"/>
    </source>
</evidence>
<dbReference type="InterPro" id="IPR004675">
    <property type="entry name" value="AhpD_core"/>
</dbReference>
<keyword evidence="3" id="KW-1185">Reference proteome</keyword>
<evidence type="ECO:0000313" key="2">
    <source>
        <dbReference type="EMBL" id="EGV00369.1"/>
    </source>
</evidence>
<feature type="domain" description="Carboxymuconolactone decarboxylase-like" evidence="1">
    <location>
        <begin position="17"/>
        <end position="95"/>
    </location>
</feature>
<organism evidence="2 3">
    <name type="scientific">Mycoplasmopsis columbina SF7</name>
    <dbReference type="NCBI Taxonomy" id="1037410"/>
    <lineage>
        <taxon>Bacteria</taxon>
        <taxon>Bacillati</taxon>
        <taxon>Mycoplasmatota</taxon>
        <taxon>Mycoplasmoidales</taxon>
        <taxon>Metamycoplasmataceae</taxon>
        <taxon>Mycoplasmopsis</taxon>
    </lineage>
</organism>
<dbReference type="eggNOG" id="COG0599">
    <property type="taxonomic scope" value="Bacteria"/>
</dbReference>
<name>F9UJI8_9BACT</name>
<dbReference type="Gene3D" id="1.20.1290.10">
    <property type="entry name" value="AhpD-like"/>
    <property type="match status" value="1"/>
</dbReference>
<keyword evidence="2" id="KW-0575">Peroxidase</keyword>
<dbReference type="SUPFAM" id="SSF69118">
    <property type="entry name" value="AhpD-like"/>
    <property type="match status" value="1"/>
</dbReference>
<dbReference type="InterPro" id="IPR029032">
    <property type="entry name" value="AhpD-like"/>
</dbReference>
<dbReference type="AlphaFoldDB" id="F9UJI8"/>
<dbReference type="NCBIfam" id="TIGR00778">
    <property type="entry name" value="ahpD_dom"/>
    <property type="match status" value="1"/>
</dbReference>
<dbReference type="STRING" id="1037410.MCSF7_00166"/>
<evidence type="ECO:0000259" key="1">
    <source>
        <dbReference type="Pfam" id="PF02627"/>
    </source>
</evidence>
<dbReference type="Proteomes" id="UP000004978">
    <property type="component" value="Unassembled WGS sequence"/>
</dbReference>
<keyword evidence="2" id="KW-0560">Oxidoreductase</keyword>
<dbReference type="PANTHER" id="PTHR33930:SF2">
    <property type="entry name" value="BLR3452 PROTEIN"/>
    <property type="match status" value="1"/>
</dbReference>
<dbReference type="EMBL" id="AFXA01000008">
    <property type="protein sequence ID" value="EGV00369.1"/>
    <property type="molecule type" value="Genomic_DNA"/>
</dbReference>
<accession>F9UJI8</accession>